<organism evidence="2 3">
    <name type="scientific">Candidatus Propionivibrio aalborgensis</name>
    <dbReference type="NCBI Taxonomy" id="1860101"/>
    <lineage>
        <taxon>Bacteria</taxon>
        <taxon>Pseudomonadati</taxon>
        <taxon>Pseudomonadota</taxon>
        <taxon>Betaproteobacteria</taxon>
        <taxon>Rhodocyclales</taxon>
        <taxon>Rhodocyclaceae</taxon>
        <taxon>Propionivibrio</taxon>
    </lineage>
</organism>
<reference evidence="2 3" key="1">
    <citation type="submission" date="2016-06" db="EMBL/GenBank/DDBJ databases">
        <authorList>
            <person name="Kjaerup R.B."/>
            <person name="Dalgaard T.S."/>
            <person name="Juul-Madsen H.R."/>
        </authorList>
    </citation>
    <scope>NUCLEOTIDE SEQUENCE [LARGE SCALE GENOMIC DNA]</scope>
    <source>
        <strain evidence="2">2</strain>
    </source>
</reference>
<proteinExistence type="inferred from homology"/>
<dbReference type="SUPFAM" id="SSF53383">
    <property type="entry name" value="PLP-dependent transferases"/>
    <property type="match status" value="1"/>
</dbReference>
<keyword evidence="2" id="KW-0808">Transferase</keyword>
<keyword evidence="3" id="KW-1185">Reference proteome</keyword>
<evidence type="ECO:0000313" key="3">
    <source>
        <dbReference type="Proteomes" id="UP000199600"/>
    </source>
</evidence>
<dbReference type="GO" id="GO:0008483">
    <property type="term" value="F:transaminase activity"/>
    <property type="evidence" value="ECO:0007669"/>
    <property type="project" value="UniProtKB-KW"/>
</dbReference>
<keyword evidence="2" id="KW-0032">Aminotransferase</keyword>
<protein>
    <submittedName>
        <fullName evidence="2">DegT/DnrJ/EryC1/StrS aminotransferase</fullName>
    </submittedName>
</protein>
<dbReference type="EMBL" id="FLQY01000072">
    <property type="protein sequence ID" value="SBT05697.1"/>
    <property type="molecule type" value="Genomic_DNA"/>
</dbReference>
<dbReference type="Proteomes" id="UP000199600">
    <property type="component" value="Unassembled WGS sequence"/>
</dbReference>
<evidence type="ECO:0000313" key="2">
    <source>
        <dbReference type="EMBL" id="SBT05697.1"/>
    </source>
</evidence>
<name>A0A1A8XMQ2_9RHOO</name>
<keyword evidence="1" id="KW-0663">Pyridoxal phosphate</keyword>
<gene>
    <name evidence="2" type="ORF">PROAA_1630009</name>
</gene>
<accession>A0A1A8XMQ2</accession>
<sequence length="320" mass="35843">MLDPAIALHADILLYPLHHDLSPDLTKLDELLVAHGKPVKALLATHYFGLAKDFTELKLWCDTHRIAFIEDCSHTLFTETFQAPGTGVLGRFVAASPYKFFACADGGLLYSPDPRPLDTVTTKSAGVIQELRGLKRTLEKYRSTGPTAADIGLIDTQLAELGTQPLVAGRELSTAYARPSPQYSAAESGTASLFGSRCIVKLSSICDNGKRRRGNYQHWADAVAELPNCHALFPDLPENSFPYMFPLHIAFPYPHFYRLKHLGVPVWRWDEMAVSDCAVAHNYRLHLLHLPCHQALTKIQMQWMITVLAKTLRLPWRSER</sequence>
<comment type="similarity">
    <text evidence="1">Belongs to the DegT/DnrJ/EryC1 family.</text>
</comment>
<dbReference type="Gene3D" id="3.40.640.10">
    <property type="entry name" value="Type I PLP-dependent aspartate aminotransferase-like (Major domain)"/>
    <property type="match status" value="1"/>
</dbReference>
<dbReference type="Pfam" id="PF01041">
    <property type="entry name" value="DegT_DnrJ_EryC1"/>
    <property type="match status" value="1"/>
</dbReference>
<dbReference type="InterPro" id="IPR000653">
    <property type="entry name" value="DegT/StrS_aminotransferase"/>
</dbReference>
<dbReference type="InterPro" id="IPR015421">
    <property type="entry name" value="PyrdxlP-dep_Trfase_major"/>
</dbReference>
<dbReference type="InterPro" id="IPR015424">
    <property type="entry name" value="PyrdxlP-dep_Trfase"/>
</dbReference>
<evidence type="ECO:0000256" key="1">
    <source>
        <dbReference type="RuleBase" id="RU004508"/>
    </source>
</evidence>
<dbReference type="AlphaFoldDB" id="A0A1A8XMQ2"/>